<dbReference type="RefSeq" id="WP_214185331.1">
    <property type="nucleotide sequence ID" value="NZ_BSDS01000002.1"/>
</dbReference>
<keyword evidence="3" id="KW-1185">Reference proteome</keyword>
<comment type="caution">
    <text evidence="2">The sequence shown here is derived from an EMBL/GenBank/DDBJ whole genome shotgun (WGS) entry which is preliminary data.</text>
</comment>
<feature type="domain" description="SseB protein N-terminal" evidence="1">
    <location>
        <begin position="4"/>
        <end position="124"/>
    </location>
</feature>
<sequence length="148" mass="16593">MTPLDEALVTLRQDMRDAKNQSKFYDLFLNSTFFVPILDEQSLAEVVEPPQDGQVLPLVIEAEGNDYLMLFDTRERLQAWTQTDAKCVEVPGHVLAATTMPPLHWALNAGTEYSKQFHPEEIAWLRDAVERCNAEAAGRGDSSQGEIA</sequence>
<dbReference type="InterPro" id="IPR009839">
    <property type="entry name" value="SseB_N"/>
</dbReference>
<organism evidence="2 3">
    <name type="scientific">Geobacter hydrogenophilus</name>
    <dbReference type="NCBI Taxonomy" id="40983"/>
    <lineage>
        <taxon>Bacteria</taxon>
        <taxon>Pseudomonadati</taxon>
        <taxon>Thermodesulfobacteriota</taxon>
        <taxon>Desulfuromonadia</taxon>
        <taxon>Geobacterales</taxon>
        <taxon>Geobacteraceae</taxon>
        <taxon>Geobacter</taxon>
    </lineage>
</organism>
<proteinExistence type="predicted"/>
<evidence type="ECO:0000313" key="3">
    <source>
        <dbReference type="Proteomes" id="UP001144352"/>
    </source>
</evidence>
<dbReference type="Proteomes" id="UP001144352">
    <property type="component" value="Unassembled WGS sequence"/>
</dbReference>
<name>A0A9W6G248_9BACT</name>
<dbReference type="Pfam" id="PF07179">
    <property type="entry name" value="SseB"/>
    <property type="match status" value="1"/>
</dbReference>
<protein>
    <recommendedName>
        <fullName evidence="1">SseB protein N-terminal domain-containing protein</fullName>
    </recommendedName>
</protein>
<dbReference type="EMBL" id="BSDS01000002">
    <property type="protein sequence ID" value="GLI39040.1"/>
    <property type="molecule type" value="Genomic_DNA"/>
</dbReference>
<evidence type="ECO:0000313" key="2">
    <source>
        <dbReference type="EMBL" id="GLI39040.1"/>
    </source>
</evidence>
<accession>A0A9W6G248</accession>
<reference evidence="2" key="1">
    <citation type="submission" date="2022-12" db="EMBL/GenBank/DDBJ databases">
        <title>Reference genome sequencing for broad-spectrum identification of bacterial and archaeal isolates by mass spectrometry.</title>
        <authorList>
            <person name="Sekiguchi Y."/>
            <person name="Tourlousse D.M."/>
        </authorList>
    </citation>
    <scope>NUCLEOTIDE SEQUENCE</scope>
    <source>
        <strain evidence="2">H2</strain>
    </source>
</reference>
<gene>
    <name evidence="2" type="ORF">GHYDROH2_25410</name>
</gene>
<dbReference type="AlphaFoldDB" id="A0A9W6G248"/>
<evidence type="ECO:0000259" key="1">
    <source>
        <dbReference type="Pfam" id="PF07179"/>
    </source>
</evidence>